<dbReference type="AlphaFoldDB" id="A0A9N9KQ58"/>
<comment type="caution">
    <text evidence="2">The sequence shown here is derived from an EMBL/GenBank/DDBJ whole genome shotgun (WGS) entry which is preliminary data.</text>
</comment>
<feature type="compositionally biased region" description="Basic and acidic residues" evidence="1">
    <location>
        <begin position="7"/>
        <end position="19"/>
    </location>
</feature>
<reference evidence="2" key="1">
    <citation type="submission" date="2021-07" db="EMBL/GenBank/DDBJ databases">
        <authorList>
            <person name="Durling M."/>
        </authorList>
    </citation>
    <scope>NUCLEOTIDE SEQUENCE</scope>
</reference>
<keyword evidence="3" id="KW-1185">Reference proteome</keyword>
<evidence type="ECO:0000313" key="2">
    <source>
        <dbReference type="EMBL" id="CAG8951341.1"/>
    </source>
</evidence>
<dbReference type="Proteomes" id="UP000696280">
    <property type="component" value="Unassembled WGS sequence"/>
</dbReference>
<sequence length="99" mass="11271">MRSASHFPRELLGHDDPEQANRTQSEWRIWGWVSYGKVSGADSSTLMGSKMTLTDVKHEPFTLTEKHDYDEKSLICLCTRLDSTSSHTFGGLHWKTQSV</sequence>
<feature type="region of interest" description="Disordered" evidence="1">
    <location>
        <begin position="1"/>
        <end position="20"/>
    </location>
</feature>
<gene>
    <name evidence="2" type="ORF">HYFRA_00008091</name>
</gene>
<accession>A0A9N9KQ58</accession>
<dbReference type="EMBL" id="CAJVRL010000041">
    <property type="protein sequence ID" value="CAG8951341.1"/>
    <property type="molecule type" value="Genomic_DNA"/>
</dbReference>
<evidence type="ECO:0000256" key="1">
    <source>
        <dbReference type="SAM" id="MobiDB-lite"/>
    </source>
</evidence>
<protein>
    <submittedName>
        <fullName evidence="2">Uncharacterized protein</fullName>
    </submittedName>
</protein>
<organism evidence="2 3">
    <name type="scientific">Hymenoscyphus fraxineus</name>
    <dbReference type="NCBI Taxonomy" id="746836"/>
    <lineage>
        <taxon>Eukaryota</taxon>
        <taxon>Fungi</taxon>
        <taxon>Dikarya</taxon>
        <taxon>Ascomycota</taxon>
        <taxon>Pezizomycotina</taxon>
        <taxon>Leotiomycetes</taxon>
        <taxon>Helotiales</taxon>
        <taxon>Helotiaceae</taxon>
        <taxon>Hymenoscyphus</taxon>
    </lineage>
</organism>
<evidence type="ECO:0000313" key="3">
    <source>
        <dbReference type="Proteomes" id="UP000696280"/>
    </source>
</evidence>
<name>A0A9N9KQ58_9HELO</name>
<proteinExistence type="predicted"/>